<keyword evidence="1" id="KW-0472">Membrane</keyword>
<keyword evidence="3" id="KW-1185">Reference proteome</keyword>
<keyword evidence="1" id="KW-1133">Transmembrane helix</keyword>
<dbReference type="AlphaFoldDB" id="A0A1H1QNR7"/>
<keyword evidence="1" id="KW-0812">Transmembrane</keyword>
<accession>A0A1H1QNR7</accession>
<feature type="transmembrane region" description="Helical" evidence="1">
    <location>
        <begin position="14"/>
        <end position="36"/>
    </location>
</feature>
<dbReference type="EMBL" id="LT629745">
    <property type="protein sequence ID" value="SDS25122.1"/>
    <property type="molecule type" value="Genomic_DNA"/>
</dbReference>
<evidence type="ECO:0000313" key="3">
    <source>
        <dbReference type="Proteomes" id="UP000198858"/>
    </source>
</evidence>
<evidence type="ECO:0000256" key="1">
    <source>
        <dbReference type="SAM" id="Phobius"/>
    </source>
</evidence>
<organism evidence="2 3">
    <name type="scientific">Christiangramia echinicola</name>
    <dbReference type="NCBI Taxonomy" id="279359"/>
    <lineage>
        <taxon>Bacteria</taxon>
        <taxon>Pseudomonadati</taxon>
        <taxon>Bacteroidota</taxon>
        <taxon>Flavobacteriia</taxon>
        <taxon>Flavobacteriales</taxon>
        <taxon>Flavobacteriaceae</taxon>
        <taxon>Christiangramia</taxon>
    </lineage>
</organism>
<proteinExistence type="predicted"/>
<reference evidence="2 3" key="1">
    <citation type="submission" date="2016-10" db="EMBL/GenBank/DDBJ databases">
        <authorList>
            <person name="Varghese N."/>
            <person name="Submissions S."/>
        </authorList>
    </citation>
    <scope>NUCLEOTIDE SEQUENCE [LARGE SCALE GENOMIC DNA]</scope>
    <source>
        <strain evidence="2 3">Mar_2010_102</strain>
    </source>
</reference>
<protein>
    <submittedName>
        <fullName evidence="2">Uncharacterized protein</fullName>
    </submittedName>
</protein>
<sequence length="63" mass="7583">MYETLKFLILRIKFSYAVLFLKLIQPYLNVFSAIFYEMFCHAFSMNRINAARLVNDKLHISKF</sequence>
<gene>
    <name evidence="2" type="ORF">SAMN04488552_2580</name>
</gene>
<dbReference type="STRING" id="1250231.SAMN04488552_2580"/>
<name>A0A1H1QNR7_9FLAO</name>
<evidence type="ECO:0000313" key="2">
    <source>
        <dbReference type="EMBL" id="SDS25122.1"/>
    </source>
</evidence>
<dbReference type="Proteomes" id="UP000198858">
    <property type="component" value="Chromosome I"/>
</dbReference>